<sequence length="109" mass="12374">MNDYLRRLHPDNAVSRIHRWETTRWDIYLQVNTGPPTWWLPQGVCRTPAEVPRRGRGLEVMVGWLRACVAVTFVERRCHCGALSEISGMCAPCKFAVHEACFCSVGDAT</sequence>
<protein>
    <submittedName>
        <fullName evidence="1">Uncharacterized protein</fullName>
    </submittedName>
</protein>
<dbReference type="OrthoDB" id="14009at10239"/>
<gene>
    <name evidence="1" type="primary">90</name>
    <name evidence="1" type="ORF">PBI_BRITBRAT_90</name>
</gene>
<dbReference type="GeneID" id="28802930"/>
<proteinExistence type="predicted"/>
<name>A0A166Y0Z7_9CAUD</name>
<dbReference type="Proteomes" id="UP000202279">
    <property type="component" value="Segment"/>
</dbReference>
<dbReference type="RefSeq" id="YP_009276617.1">
    <property type="nucleotide sequence ID" value="NC_030942.1"/>
</dbReference>
<dbReference type="EMBL" id="KU998233">
    <property type="protein sequence ID" value="ANA85293.1"/>
    <property type="molecule type" value="Genomic_DNA"/>
</dbReference>
<evidence type="ECO:0000313" key="1">
    <source>
        <dbReference type="EMBL" id="ANA85293.1"/>
    </source>
</evidence>
<evidence type="ECO:0000313" key="2">
    <source>
        <dbReference type="Proteomes" id="UP000202279"/>
    </source>
</evidence>
<dbReference type="KEGG" id="vg:28802930"/>
<keyword evidence="2" id="KW-1185">Reference proteome</keyword>
<accession>A0A166Y0Z7</accession>
<reference evidence="2" key="1">
    <citation type="submission" date="2016-03" db="EMBL/GenBank/DDBJ databases">
        <authorList>
            <person name="Ploux O."/>
        </authorList>
    </citation>
    <scope>NUCLEOTIDE SEQUENCE [LARGE SCALE GENOMIC DNA]</scope>
</reference>
<organism evidence="1 2">
    <name type="scientific">Gordonia phage BritBrat</name>
    <dbReference type="NCBI Taxonomy" id="1838064"/>
    <lineage>
        <taxon>Viruses</taxon>
        <taxon>Duplodnaviria</taxon>
        <taxon>Heunggongvirae</taxon>
        <taxon>Uroviricota</taxon>
        <taxon>Caudoviricetes</taxon>
        <taxon>Britbratvirus</taxon>
        <taxon>Britbratvirus britbrat</taxon>
    </lineage>
</organism>